<dbReference type="InterPro" id="IPR011009">
    <property type="entry name" value="Kinase-like_dom_sf"/>
</dbReference>
<dbReference type="SUPFAM" id="SSF56112">
    <property type="entry name" value="Protein kinase-like (PK-like)"/>
    <property type="match status" value="1"/>
</dbReference>
<protein>
    <recommendedName>
        <fullName evidence="6">Protein kinase domain-containing protein</fullName>
    </recommendedName>
</protein>
<keyword evidence="3" id="KW-0547">Nucleotide-binding</keyword>
<keyword evidence="4" id="KW-0418">Kinase</keyword>
<evidence type="ECO:0000256" key="3">
    <source>
        <dbReference type="ARBA" id="ARBA00022741"/>
    </source>
</evidence>
<evidence type="ECO:0000313" key="7">
    <source>
        <dbReference type="EMBL" id="CAK0901271.1"/>
    </source>
</evidence>
<keyword evidence="1" id="KW-0723">Serine/threonine-protein kinase</keyword>
<evidence type="ECO:0000313" key="8">
    <source>
        <dbReference type="Proteomes" id="UP001189429"/>
    </source>
</evidence>
<accession>A0ABN9XSQ6</accession>
<sequence length="493" mass="54800">MWFCRPERITPPDTLREVPVEKTDAAVNRAWEGEAMPQADVVPLTAGMLRAGMDALAAGILPWDCHRFRRVKKLQQAERNHGCVELMRDGGNFVAVKKMPTRWICGSPDEFDAQHPKADERPWMDVGIVRLLNEVRYPYCVKLLDIFADDKSTYVVSSLASEGDLFAWCECASKPGLHREAAMYPLVNQIFTGVRWLHDFGVAHRDLSLENILLHSENGDLRVQIIDFSMSTLDQSASAEVRGKPSYQAPEIHLPQPFDTEMTDSFSLGVVMFAMGAEDYPWKTTKRKACELFEYACMFGFSRLLSKRRLRKGGGESLAEVFSPSFTALLAGLLAKDAGNGSLWVRDVLRRPRMAAIGGTAYGIASGCSSLRSRRRRSEPWPLCHAEQRARCAPDFRNARLTGTDHMNPGKFSCCNRWASSLKPIVRYNEHQTILLAGGNVASSLALPSPPTELLLLITLSFPGDSGGLVGSQSWALYRVAAVVKSHQHQSSV</sequence>
<proteinExistence type="predicted"/>
<dbReference type="PANTHER" id="PTHR24345">
    <property type="entry name" value="SERINE/THREONINE-PROTEIN KINASE PLK"/>
    <property type="match status" value="1"/>
</dbReference>
<evidence type="ECO:0000256" key="2">
    <source>
        <dbReference type="ARBA" id="ARBA00022679"/>
    </source>
</evidence>
<feature type="domain" description="Protein kinase" evidence="6">
    <location>
        <begin position="68"/>
        <end position="363"/>
    </location>
</feature>
<dbReference type="Gene3D" id="1.10.510.10">
    <property type="entry name" value="Transferase(Phosphotransferase) domain 1"/>
    <property type="match status" value="1"/>
</dbReference>
<organism evidence="7 8">
    <name type="scientific">Prorocentrum cordatum</name>
    <dbReference type="NCBI Taxonomy" id="2364126"/>
    <lineage>
        <taxon>Eukaryota</taxon>
        <taxon>Sar</taxon>
        <taxon>Alveolata</taxon>
        <taxon>Dinophyceae</taxon>
        <taxon>Prorocentrales</taxon>
        <taxon>Prorocentraceae</taxon>
        <taxon>Prorocentrum</taxon>
    </lineage>
</organism>
<keyword evidence="2" id="KW-0808">Transferase</keyword>
<keyword evidence="8" id="KW-1185">Reference proteome</keyword>
<evidence type="ECO:0000259" key="6">
    <source>
        <dbReference type="PROSITE" id="PS50011"/>
    </source>
</evidence>
<dbReference type="PANTHER" id="PTHR24345:SF91">
    <property type="entry name" value="SERINE_THREONINE-PROTEIN KINASE PLK4"/>
    <property type="match status" value="1"/>
</dbReference>
<reference evidence="7" key="1">
    <citation type="submission" date="2023-10" db="EMBL/GenBank/DDBJ databases">
        <authorList>
            <person name="Chen Y."/>
            <person name="Shah S."/>
            <person name="Dougan E. K."/>
            <person name="Thang M."/>
            <person name="Chan C."/>
        </authorList>
    </citation>
    <scope>NUCLEOTIDE SEQUENCE [LARGE SCALE GENOMIC DNA]</scope>
</reference>
<dbReference type="Proteomes" id="UP001189429">
    <property type="component" value="Unassembled WGS sequence"/>
</dbReference>
<comment type="caution">
    <text evidence="7">The sequence shown here is derived from an EMBL/GenBank/DDBJ whole genome shotgun (WGS) entry which is preliminary data.</text>
</comment>
<gene>
    <name evidence="7" type="ORF">PCOR1329_LOCUS78280</name>
</gene>
<dbReference type="SMART" id="SM00220">
    <property type="entry name" value="S_TKc"/>
    <property type="match status" value="1"/>
</dbReference>
<evidence type="ECO:0000256" key="5">
    <source>
        <dbReference type="ARBA" id="ARBA00022840"/>
    </source>
</evidence>
<dbReference type="Pfam" id="PF00069">
    <property type="entry name" value="Pkinase"/>
    <property type="match status" value="1"/>
</dbReference>
<name>A0ABN9XSQ6_9DINO</name>
<evidence type="ECO:0000256" key="4">
    <source>
        <dbReference type="ARBA" id="ARBA00022777"/>
    </source>
</evidence>
<dbReference type="EMBL" id="CAUYUJ010020904">
    <property type="protein sequence ID" value="CAK0901271.1"/>
    <property type="molecule type" value="Genomic_DNA"/>
</dbReference>
<keyword evidence="5" id="KW-0067">ATP-binding</keyword>
<dbReference type="PROSITE" id="PS50011">
    <property type="entry name" value="PROTEIN_KINASE_DOM"/>
    <property type="match status" value="1"/>
</dbReference>
<evidence type="ECO:0000256" key="1">
    <source>
        <dbReference type="ARBA" id="ARBA00022527"/>
    </source>
</evidence>
<dbReference type="InterPro" id="IPR000719">
    <property type="entry name" value="Prot_kinase_dom"/>
</dbReference>